<feature type="region of interest" description="Disordered" evidence="1">
    <location>
        <begin position="31"/>
        <end position="76"/>
    </location>
</feature>
<keyword evidence="3" id="KW-1185">Reference proteome</keyword>
<protein>
    <submittedName>
        <fullName evidence="2">Uncharacterized protein</fullName>
    </submittedName>
</protein>
<feature type="compositionally biased region" description="Low complexity" evidence="1">
    <location>
        <begin position="59"/>
        <end position="76"/>
    </location>
</feature>
<organism evidence="2 3">
    <name type="scientific">Apiospora saccharicola</name>
    <dbReference type="NCBI Taxonomy" id="335842"/>
    <lineage>
        <taxon>Eukaryota</taxon>
        <taxon>Fungi</taxon>
        <taxon>Dikarya</taxon>
        <taxon>Ascomycota</taxon>
        <taxon>Pezizomycotina</taxon>
        <taxon>Sordariomycetes</taxon>
        <taxon>Xylariomycetidae</taxon>
        <taxon>Amphisphaeriales</taxon>
        <taxon>Apiosporaceae</taxon>
        <taxon>Apiospora</taxon>
    </lineage>
</organism>
<accession>A0ABR1W3D6</accession>
<evidence type="ECO:0000313" key="3">
    <source>
        <dbReference type="Proteomes" id="UP001446871"/>
    </source>
</evidence>
<gene>
    <name evidence="2" type="ORF">PG996_004168</name>
</gene>
<comment type="caution">
    <text evidence="2">The sequence shown here is derived from an EMBL/GenBank/DDBJ whole genome shotgun (WGS) entry which is preliminary data.</text>
</comment>
<proteinExistence type="predicted"/>
<dbReference type="EMBL" id="JAQQWM010000002">
    <property type="protein sequence ID" value="KAK8077998.1"/>
    <property type="molecule type" value="Genomic_DNA"/>
</dbReference>
<reference evidence="2 3" key="1">
    <citation type="submission" date="2023-01" db="EMBL/GenBank/DDBJ databases">
        <title>Analysis of 21 Apiospora genomes using comparative genomics revels a genus with tremendous synthesis potential of carbohydrate active enzymes and secondary metabolites.</title>
        <authorList>
            <person name="Sorensen T."/>
        </authorList>
    </citation>
    <scope>NUCLEOTIDE SEQUENCE [LARGE SCALE GENOMIC DNA]</scope>
    <source>
        <strain evidence="2 3">CBS 83171</strain>
    </source>
</reference>
<dbReference type="Proteomes" id="UP001446871">
    <property type="component" value="Unassembled WGS sequence"/>
</dbReference>
<evidence type="ECO:0000313" key="2">
    <source>
        <dbReference type="EMBL" id="KAK8077998.1"/>
    </source>
</evidence>
<evidence type="ECO:0000256" key="1">
    <source>
        <dbReference type="SAM" id="MobiDB-lite"/>
    </source>
</evidence>
<name>A0ABR1W3D6_9PEZI</name>
<feature type="compositionally biased region" description="Low complexity" evidence="1">
    <location>
        <begin position="31"/>
        <end position="40"/>
    </location>
</feature>
<sequence>MARVGASPAQFKREMQEAAFDAPVPGRRGAAIAGAARAPAAPGPVPAAGGLGPVPGVPPASLGPVPGVPGSAAAGH</sequence>